<dbReference type="PROSITE" id="PS50885">
    <property type="entry name" value="HAMP"/>
    <property type="match status" value="1"/>
</dbReference>
<keyword evidence="12 15" id="KW-1133">Transmembrane helix</keyword>
<dbReference type="AlphaFoldDB" id="A0AAU7XWH3"/>
<keyword evidence="5" id="KW-0997">Cell inner membrane</keyword>
<evidence type="ECO:0000259" key="16">
    <source>
        <dbReference type="PROSITE" id="PS50109"/>
    </source>
</evidence>
<evidence type="ECO:0000256" key="4">
    <source>
        <dbReference type="ARBA" id="ARBA00022475"/>
    </source>
</evidence>
<dbReference type="PROSITE" id="PS50109">
    <property type="entry name" value="HIS_KIN"/>
    <property type="match status" value="1"/>
</dbReference>
<dbReference type="Gene3D" id="3.30.565.10">
    <property type="entry name" value="Histidine kinase-like ATPase, C-terminal domain"/>
    <property type="match status" value="1"/>
</dbReference>
<evidence type="ECO:0000256" key="15">
    <source>
        <dbReference type="SAM" id="Phobius"/>
    </source>
</evidence>
<dbReference type="InterPro" id="IPR003594">
    <property type="entry name" value="HATPase_dom"/>
</dbReference>
<comment type="subcellular location">
    <subcellularLocation>
        <location evidence="2">Cell inner membrane</location>
        <topology evidence="2">Multi-pass membrane protein</topology>
    </subcellularLocation>
</comment>
<dbReference type="RefSeq" id="WP_350446605.1">
    <property type="nucleotide sequence ID" value="NZ_CP158373.1"/>
</dbReference>
<keyword evidence="6" id="KW-0597">Phosphoprotein</keyword>
<sequence>MNWPRGSDTIARWIALTIVMAMLASLLLNWLFVELAGVWAQPSLLRSGVLERAALATQIIEAAPEAQRPLLARAASAPNFSVRWVAGRNQLTLPPGFDDGFQDDSGLIEKLFGEARHLEAYDPEDWPPPNADRPYQLLVKLHDGSWLEFSARYRSWGLDPEIRLGIIVALALVASLAVAWVATRRLARPLESFAHAARRFGSDFRAPPIEPLGPREIRQAILAFNTMQAQIRHFVADRSQMLASISHDLRAPLTRMRLRGEFIDDPEQQRKLFRDVDEMQGMINAALDFFRDDARLEPATPFDLAELLQTLIDDYRDQGIDIPYSGPTKLVYLGRPLGLKRVFTNLLENALKYAKAPAIALHTDPRGILIDISDQGPGIPEQHLEEVFEPFYRLEPSRNSASGGVGLGLSAARAIAREHGGELHLHNHPEGGLRARVELPWN</sequence>
<feature type="domain" description="HAMP" evidence="17">
    <location>
        <begin position="184"/>
        <end position="236"/>
    </location>
</feature>
<keyword evidence="14 15" id="KW-0472">Membrane</keyword>
<dbReference type="SUPFAM" id="SSF55874">
    <property type="entry name" value="ATPase domain of HSP90 chaperone/DNA topoisomerase II/histidine kinase"/>
    <property type="match status" value="1"/>
</dbReference>
<dbReference type="Pfam" id="PF02518">
    <property type="entry name" value="HATPase_c"/>
    <property type="match status" value="1"/>
</dbReference>
<dbReference type="SUPFAM" id="SSF47384">
    <property type="entry name" value="Homodimeric domain of signal transducing histidine kinase"/>
    <property type="match status" value="1"/>
</dbReference>
<dbReference type="SMART" id="SM00388">
    <property type="entry name" value="HisKA"/>
    <property type="match status" value="1"/>
</dbReference>
<dbReference type="PRINTS" id="PR00344">
    <property type="entry name" value="BCTRLSENSOR"/>
</dbReference>
<dbReference type="SMART" id="SM00304">
    <property type="entry name" value="HAMP"/>
    <property type="match status" value="1"/>
</dbReference>
<dbReference type="InterPro" id="IPR005467">
    <property type="entry name" value="His_kinase_dom"/>
</dbReference>
<dbReference type="CDD" id="cd06225">
    <property type="entry name" value="HAMP"/>
    <property type="match status" value="1"/>
</dbReference>
<dbReference type="CDD" id="cd00075">
    <property type="entry name" value="HATPase"/>
    <property type="match status" value="1"/>
</dbReference>
<keyword evidence="13" id="KW-0902">Two-component regulatory system</keyword>
<dbReference type="GO" id="GO:0005886">
    <property type="term" value="C:plasma membrane"/>
    <property type="evidence" value="ECO:0007669"/>
    <property type="project" value="UniProtKB-SubCell"/>
</dbReference>
<evidence type="ECO:0000256" key="3">
    <source>
        <dbReference type="ARBA" id="ARBA00012438"/>
    </source>
</evidence>
<proteinExistence type="predicted"/>
<dbReference type="Pfam" id="PF00672">
    <property type="entry name" value="HAMP"/>
    <property type="match status" value="1"/>
</dbReference>
<keyword evidence="9" id="KW-0547">Nucleotide-binding</keyword>
<evidence type="ECO:0000256" key="7">
    <source>
        <dbReference type="ARBA" id="ARBA00022679"/>
    </source>
</evidence>
<dbReference type="InterPro" id="IPR003660">
    <property type="entry name" value="HAMP_dom"/>
</dbReference>
<protein>
    <recommendedName>
        <fullName evidence="3">histidine kinase</fullName>
        <ecNumber evidence="3">2.7.13.3</ecNumber>
    </recommendedName>
</protein>
<comment type="catalytic activity">
    <reaction evidence="1">
        <text>ATP + protein L-histidine = ADP + protein N-phospho-L-histidine.</text>
        <dbReference type="EC" id="2.7.13.3"/>
    </reaction>
</comment>
<dbReference type="PANTHER" id="PTHR44936">
    <property type="entry name" value="SENSOR PROTEIN CREC"/>
    <property type="match status" value="1"/>
</dbReference>
<dbReference type="InterPro" id="IPR036097">
    <property type="entry name" value="HisK_dim/P_sf"/>
</dbReference>
<keyword evidence="7" id="KW-0808">Transferase</keyword>
<keyword evidence="4" id="KW-1003">Cell membrane</keyword>
<accession>A0AAU7XWH3</accession>
<reference evidence="18" key="1">
    <citation type="submission" date="2023-08" db="EMBL/GenBank/DDBJ databases">
        <title>Increased levels of nutrients transform a symbiont into a lethal pathobiont.</title>
        <authorList>
            <person name="Lachnit T."/>
            <person name="Ulrich L."/>
            <person name="Willmer F.M."/>
            <person name="Hasenbein T."/>
            <person name="Steiner L.X."/>
            <person name="Wolters M."/>
            <person name="Herbst E.M."/>
            <person name="Deines P."/>
        </authorList>
    </citation>
    <scope>NUCLEOTIDE SEQUENCE</scope>
    <source>
        <strain evidence="18">T3</strain>
    </source>
</reference>
<keyword evidence="11 18" id="KW-0067">ATP-binding</keyword>
<evidence type="ECO:0000256" key="8">
    <source>
        <dbReference type="ARBA" id="ARBA00022692"/>
    </source>
</evidence>
<name>A0AAU7XWH3_9PSED</name>
<dbReference type="CDD" id="cd00082">
    <property type="entry name" value="HisKA"/>
    <property type="match status" value="1"/>
</dbReference>
<evidence type="ECO:0000256" key="13">
    <source>
        <dbReference type="ARBA" id="ARBA00023012"/>
    </source>
</evidence>
<evidence type="ECO:0000259" key="17">
    <source>
        <dbReference type="PROSITE" id="PS50885"/>
    </source>
</evidence>
<gene>
    <name evidence="18" type="ORF">ABS648_20665</name>
</gene>
<dbReference type="Pfam" id="PF00512">
    <property type="entry name" value="HisKA"/>
    <property type="match status" value="1"/>
</dbReference>
<feature type="domain" description="Histidine kinase" evidence="16">
    <location>
        <begin position="244"/>
        <end position="442"/>
    </location>
</feature>
<dbReference type="InterPro" id="IPR004358">
    <property type="entry name" value="Sig_transdc_His_kin-like_C"/>
</dbReference>
<dbReference type="InterPro" id="IPR003661">
    <property type="entry name" value="HisK_dim/P_dom"/>
</dbReference>
<dbReference type="SMART" id="SM00387">
    <property type="entry name" value="HATPase_c"/>
    <property type="match status" value="1"/>
</dbReference>
<evidence type="ECO:0000256" key="12">
    <source>
        <dbReference type="ARBA" id="ARBA00022989"/>
    </source>
</evidence>
<dbReference type="InterPro" id="IPR050980">
    <property type="entry name" value="2C_sensor_his_kinase"/>
</dbReference>
<evidence type="ECO:0000256" key="6">
    <source>
        <dbReference type="ARBA" id="ARBA00022553"/>
    </source>
</evidence>
<dbReference type="GO" id="GO:0000155">
    <property type="term" value="F:phosphorelay sensor kinase activity"/>
    <property type="evidence" value="ECO:0007669"/>
    <property type="project" value="InterPro"/>
</dbReference>
<dbReference type="GO" id="GO:0005524">
    <property type="term" value="F:ATP binding"/>
    <property type="evidence" value="ECO:0007669"/>
    <property type="project" value="UniProtKB-KW"/>
</dbReference>
<evidence type="ECO:0000256" key="1">
    <source>
        <dbReference type="ARBA" id="ARBA00000085"/>
    </source>
</evidence>
<evidence type="ECO:0000256" key="9">
    <source>
        <dbReference type="ARBA" id="ARBA00022741"/>
    </source>
</evidence>
<dbReference type="PANTHER" id="PTHR44936:SF5">
    <property type="entry name" value="SENSOR HISTIDINE KINASE ENVZ"/>
    <property type="match status" value="1"/>
</dbReference>
<evidence type="ECO:0000256" key="11">
    <source>
        <dbReference type="ARBA" id="ARBA00022840"/>
    </source>
</evidence>
<evidence type="ECO:0000256" key="10">
    <source>
        <dbReference type="ARBA" id="ARBA00022777"/>
    </source>
</evidence>
<evidence type="ECO:0000256" key="2">
    <source>
        <dbReference type="ARBA" id="ARBA00004429"/>
    </source>
</evidence>
<feature type="transmembrane region" description="Helical" evidence="15">
    <location>
        <begin position="12"/>
        <end position="33"/>
    </location>
</feature>
<dbReference type="Gene3D" id="1.10.287.130">
    <property type="match status" value="1"/>
</dbReference>
<dbReference type="EC" id="2.7.13.3" evidence="3"/>
<organism evidence="18">
    <name type="scientific">Pseudomonas solani</name>
    <dbReference type="NCBI Taxonomy" id="2731552"/>
    <lineage>
        <taxon>Bacteria</taxon>
        <taxon>Pseudomonadati</taxon>
        <taxon>Pseudomonadota</taxon>
        <taxon>Gammaproteobacteria</taxon>
        <taxon>Pseudomonadales</taxon>
        <taxon>Pseudomonadaceae</taxon>
        <taxon>Pseudomonas</taxon>
    </lineage>
</organism>
<keyword evidence="10" id="KW-0418">Kinase</keyword>
<feature type="transmembrane region" description="Helical" evidence="15">
    <location>
        <begin position="162"/>
        <end position="182"/>
    </location>
</feature>
<dbReference type="EMBL" id="CP158373">
    <property type="protein sequence ID" value="XBY62355.1"/>
    <property type="molecule type" value="Genomic_DNA"/>
</dbReference>
<evidence type="ECO:0000256" key="14">
    <source>
        <dbReference type="ARBA" id="ARBA00023136"/>
    </source>
</evidence>
<evidence type="ECO:0000313" key="18">
    <source>
        <dbReference type="EMBL" id="XBY62355.1"/>
    </source>
</evidence>
<dbReference type="InterPro" id="IPR036890">
    <property type="entry name" value="HATPase_C_sf"/>
</dbReference>
<keyword evidence="8 15" id="KW-0812">Transmembrane</keyword>
<evidence type="ECO:0000256" key="5">
    <source>
        <dbReference type="ARBA" id="ARBA00022519"/>
    </source>
</evidence>